<protein>
    <submittedName>
        <fullName evidence="1">Uncharacterized protein</fullName>
    </submittedName>
</protein>
<name>A0ACC2WBR3_9TREE</name>
<evidence type="ECO:0000313" key="1">
    <source>
        <dbReference type="EMBL" id="KAJ9109193.1"/>
    </source>
</evidence>
<dbReference type="Proteomes" id="UP001227268">
    <property type="component" value="Unassembled WGS sequence"/>
</dbReference>
<comment type="caution">
    <text evidence="1">The sequence shown here is derived from an EMBL/GenBank/DDBJ whole genome shotgun (WGS) entry which is preliminary data.</text>
</comment>
<accession>A0ACC2WBR3</accession>
<evidence type="ECO:0000313" key="2">
    <source>
        <dbReference type="Proteomes" id="UP001227268"/>
    </source>
</evidence>
<sequence>MELLKSLHSFSPEIGIPLSYVTERVGISSLHFAMQEEIALEDGLLAQRLETMRSNFAEVAAACGEVRCHLDPTEALITLDESSTYIEREKKQRRAEVEKCQHELEELRDLLAIATQSALRPSNVPSIQQHEQELANLETDQITKGKSKNEIEAKIGAKEMELAGLKEDFRNIEDWNIEQDVTGLKPESHGAALRLVLTREAGFKLIPGKDGQEKMQIRNDKKADIFYEPIKVNVPRYDLTNKFWQAAGC</sequence>
<proteinExistence type="predicted"/>
<reference evidence="1" key="1">
    <citation type="submission" date="2023-04" db="EMBL/GenBank/DDBJ databases">
        <title>Draft Genome sequencing of Naganishia species isolated from polar environments using Oxford Nanopore Technology.</title>
        <authorList>
            <person name="Leo P."/>
            <person name="Venkateswaran K."/>
        </authorList>
    </citation>
    <scope>NUCLEOTIDE SEQUENCE</scope>
    <source>
        <strain evidence="1">MNA-CCFEE 5423</strain>
    </source>
</reference>
<keyword evidence="2" id="KW-1185">Reference proteome</keyword>
<gene>
    <name evidence="1" type="ORF">QFC21_000522</name>
</gene>
<dbReference type="EMBL" id="JASBWT010000001">
    <property type="protein sequence ID" value="KAJ9109193.1"/>
    <property type="molecule type" value="Genomic_DNA"/>
</dbReference>
<organism evidence="1 2">
    <name type="scientific">Naganishia friedmannii</name>
    <dbReference type="NCBI Taxonomy" id="89922"/>
    <lineage>
        <taxon>Eukaryota</taxon>
        <taxon>Fungi</taxon>
        <taxon>Dikarya</taxon>
        <taxon>Basidiomycota</taxon>
        <taxon>Agaricomycotina</taxon>
        <taxon>Tremellomycetes</taxon>
        <taxon>Filobasidiales</taxon>
        <taxon>Filobasidiaceae</taxon>
        <taxon>Naganishia</taxon>
    </lineage>
</organism>